<reference evidence="2" key="1">
    <citation type="journal article" date="2022" name="Int. J. Mol. Sci.">
        <title>Draft Genome of Tanacetum Coccineum: Genomic Comparison of Closely Related Tanacetum-Family Plants.</title>
        <authorList>
            <person name="Yamashiro T."/>
            <person name="Shiraishi A."/>
            <person name="Nakayama K."/>
            <person name="Satake H."/>
        </authorList>
    </citation>
    <scope>NUCLEOTIDE SEQUENCE</scope>
</reference>
<evidence type="ECO:0000256" key="1">
    <source>
        <dbReference type="SAM" id="MobiDB-lite"/>
    </source>
</evidence>
<evidence type="ECO:0008006" key="4">
    <source>
        <dbReference type="Google" id="ProtNLM"/>
    </source>
</evidence>
<gene>
    <name evidence="2" type="ORF">Tco_0804269</name>
</gene>
<dbReference type="Pfam" id="PF14223">
    <property type="entry name" value="Retrotran_gag_2"/>
    <property type="match status" value="1"/>
</dbReference>
<organism evidence="2 3">
    <name type="scientific">Tanacetum coccineum</name>
    <dbReference type="NCBI Taxonomy" id="301880"/>
    <lineage>
        <taxon>Eukaryota</taxon>
        <taxon>Viridiplantae</taxon>
        <taxon>Streptophyta</taxon>
        <taxon>Embryophyta</taxon>
        <taxon>Tracheophyta</taxon>
        <taxon>Spermatophyta</taxon>
        <taxon>Magnoliopsida</taxon>
        <taxon>eudicotyledons</taxon>
        <taxon>Gunneridae</taxon>
        <taxon>Pentapetalae</taxon>
        <taxon>asterids</taxon>
        <taxon>campanulids</taxon>
        <taxon>Asterales</taxon>
        <taxon>Asteraceae</taxon>
        <taxon>Asteroideae</taxon>
        <taxon>Anthemideae</taxon>
        <taxon>Anthemidinae</taxon>
        <taxon>Tanacetum</taxon>
    </lineage>
</organism>
<accession>A0ABQ5A6F4</accession>
<feature type="region of interest" description="Disordered" evidence="1">
    <location>
        <begin position="323"/>
        <end position="409"/>
    </location>
</feature>
<dbReference type="Proteomes" id="UP001151760">
    <property type="component" value="Unassembled WGS sequence"/>
</dbReference>
<name>A0ABQ5A6F4_9ASTR</name>
<reference evidence="2" key="2">
    <citation type="submission" date="2022-01" db="EMBL/GenBank/DDBJ databases">
        <authorList>
            <person name="Yamashiro T."/>
            <person name="Shiraishi A."/>
            <person name="Satake H."/>
            <person name="Nakayama K."/>
        </authorList>
    </citation>
    <scope>NUCLEOTIDE SEQUENCE</scope>
</reference>
<comment type="caution">
    <text evidence="2">The sequence shown here is derived from an EMBL/GenBank/DDBJ whole genome shotgun (WGS) entry which is preliminary data.</text>
</comment>
<dbReference type="EMBL" id="BQNB010011952">
    <property type="protein sequence ID" value="GJS97301.1"/>
    <property type="molecule type" value="Genomic_DNA"/>
</dbReference>
<keyword evidence="3" id="KW-1185">Reference proteome</keyword>
<proteinExistence type="predicted"/>
<sequence>MTDKDLKSMFEKQARVERFDLIQTFYACKQEEGKPVAAYVLQMKGYVDQLERLGYMLTTKYLIVGLILNGLTKDFAGFMLEDFNRLDVEELYRLVKERYSASRPEGFDLMLWGDLHTLFEPDEIWKDQHKYKLLSWRLYDFCGIHILLMENGLAIHMLTEKKYPLSQEMISKMLKKKLEVDHESSQAIELLSTNGVSTASTNLVLPVLINTASRKELVLLMVKAAELKIRMHGDYYGMVIFELWVHGYLFLYNTRIWSNQQHGMILFASTTEEKICKKNDVKARSLFLMALPNKHQLTFNQYVDAQSMFVAIKARFGGNDATKKTQKALLKQQNGSVKNHKKTVKNGQARTRESKEYKKKPKNQSRSQKCQASVKDSQSWSIHELTNTNEGTNQSLSKDTNLSPIKGRRRQTMVKAQIHMGFCTKSLTKEAQTSHQGNDTLAIPRCPQLDLTDTIDALMIEEMIG</sequence>
<protein>
    <recommendedName>
        <fullName evidence="4">Zinc finger, CCHC-type</fullName>
    </recommendedName>
</protein>
<evidence type="ECO:0000313" key="2">
    <source>
        <dbReference type="EMBL" id="GJS97301.1"/>
    </source>
</evidence>
<feature type="compositionally biased region" description="Polar residues" evidence="1">
    <location>
        <begin position="364"/>
        <end position="403"/>
    </location>
</feature>
<evidence type="ECO:0000313" key="3">
    <source>
        <dbReference type="Proteomes" id="UP001151760"/>
    </source>
</evidence>